<organism evidence="1 2">
    <name type="scientific">Lunasporangiospora selenospora</name>
    <dbReference type="NCBI Taxonomy" id="979761"/>
    <lineage>
        <taxon>Eukaryota</taxon>
        <taxon>Fungi</taxon>
        <taxon>Fungi incertae sedis</taxon>
        <taxon>Mucoromycota</taxon>
        <taxon>Mortierellomycotina</taxon>
        <taxon>Mortierellomycetes</taxon>
        <taxon>Mortierellales</taxon>
        <taxon>Mortierellaceae</taxon>
        <taxon>Lunasporangiospora</taxon>
    </lineage>
</organism>
<name>A0A9P6KAW0_9FUNG</name>
<dbReference type="AlphaFoldDB" id="A0A9P6KAW0"/>
<proteinExistence type="predicted"/>
<protein>
    <submittedName>
        <fullName evidence="1">Uncharacterized protein</fullName>
    </submittedName>
</protein>
<dbReference type="Proteomes" id="UP000780801">
    <property type="component" value="Unassembled WGS sequence"/>
</dbReference>
<accession>A0A9P6KAW0</accession>
<comment type="caution">
    <text evidence="1">The sequence shown here is derived from an EMBL/GenBank/DDBJ whole genome shotgun (WGS) entry which is preliminary data.</text>
</comment>
<dbReference type="OrthoDB" id="2448882at2759"/>
<dbReference type="EMBL" id="JAABOA010004203">
    <property type="protein sequence ID" value="KAF9577932.1"/>
    <property type="molecule type" value="Genomic_DNA"/>
</dbReference>
<gene>
    <name evidence="1" type="ORF">BGW38_006561</name>
</gene>
<feature type="non-terminal residue" evidence="1">
    <location>
        <position position="224"/>
    </location>
</feature>
<keyword evidence="2" id="KW-1185">Reference proteome</keyword>
<evidence type="ECO:0000313" key="1">
    <source>
        <dbReference type="EMBL" id="KAF9577932.1"/>
    </source>
</evidence>
<evidence type="ECO:0000313" key="2">
    <source>
        <dbReference type="Proteomes" id="UP000780801"/>
    </source>
</evidence>
<sequence>MSKDTNAQESLGRDFQRTAPKSKLTIEESLDHIRRFSCTIKMDYDAKLSGSKIRYETKKKKKYVNDGVPPLKRTRLSGNKSKVITKADKLQKNVDWGNIGIPWGFTYHGFVATNTCPLDTVLMAWYLLSRYGETTLPEEVQQTHAGMVLIEVMNCMDTLQYDKARWLWCTQVLNHGKKGKLDLYDSIDAVFYRRITALVRLPMTIQSSCDSDKCPEATSSLERT</sequence>
<reference evidence="1" key="1">
    <citation type="journal article" date="2020" name="Fungal Divers.">
        <title>Resolving the Mortierellaceae phylogeny through synthesis of multi-gene phylogenetics and phylogenomics.</title>
        <authorList>
            <person name="Vandepol N."/>
            <person name="Liber J."/>
            <person name="Desiro A."/>
            <person name="Na H."/>
            <person name="Kennedy M."/>
            <person name="Barry K."/>
            <person name="Grigoriev I.V."/>
            <person name="Miller A.N."/>
            <person name="O'Donnell K."/>
            <person name="Stajich J.E."/>
            <person name="Bonito G."/>
        </authorList>
    </citation>
    <scope>NUCLEOTIDE SEQUENCE</scope>
    <source>
        <strain evidence="1">KOD1015</strain>
    </source>
</reference>